<comment type="caution">
    <text evidence="14">The sequence shown here is derived from an EMBL/GenBank/DDBJ whole genome shotgun (WGS) entry which is preliminary data.</text>
</comment>
<evidence type="ECO:0000256" key="5">
    <source>
        <dbReference type="ARBA" id="ARBA00022553"/>
    </source>
</evidence>
<dbReference type="PANTHER" id="PTHR45436:SF10">
    <property type="entry name" value="HISTIDINE KINASE"/>
    <property type="match status" value="1"/>
</dbReference>
<dbReference type="InterPro" id="IPR005467">
    <property type="entry name" value="His_kinase_dom"/>
</dbReference>
<evidence type="ECO:0000256" key="9">
    <source>
        <dbReference type="ARBA" id="ARBA00022989"/>
    </source>
</evidence>
<keyword evidence="9 12" id="KW-1133">Transmembrane helix</keyword>
<dbReference type="Gene3D" id="3.30.565.10">
    <property type="entry name" value="Histidine kinase-like ATPase, C-terminal domain"/>
    <property type="match status" value="1"/>
</dbReference>
<dbReference type="Gene3D" id="1.10.287.130">
    <property type="match status" value="1"/>
</dbReference>
<evidence type="ECO:0000256" key="6">
    <source>
        <dbReference type="ARBA" id="ARBA00022679"/>
    </source>
</evidence>
<proteinExistence type="predicted"/>
<dbReference type="Pfam" id="PF00512">
    <property type="entry name" value="HisKA"/>
    <property type="match status" value="1"/>
</dbReference>
<evidence type="ECO:0000256" key="8">
    <source>
        <dbReference type="ARBA" id="ARBA00022777"/>
    </source>
</evidence>
<protein>
    <recommendedName>
        <fullName evidence="3">histidine kinase</fullName>
        <ecNumber evidence="3">2.7.13.3</ecNumber>
    </recommendedName>
</protein>
<dbReference type="Gene3D" id="3.30.450.20">
    <property type="entry name" value="PAS domain"/>
    <property type="match status" value="1"/>
</dbReference>
<dbReference type="SUPFAM" id="SSF47384">
    <property type="entry name" value="Homodimeric domain of signal transducing histidine kinase"/>
    <property type="match status" value="1"/>
</dbReference>
<keyword evidence="4" id="KW-1003">Cell membrane</keyword>
<dbReference type="AlphaFoldDB" id="A0A5C6U5B5"/>
<dbReference type="PROSITE" id="PS50109">
    <property type="entry name" value="HIS_KIN"/>
    <property type="match status" value="1"/>
</dbReference>
<evidence type="ECO:0000256" key="3">
    <source>
        <dbReference type="ARBA" id="ARBA00012438"/>
    </source>
</evidence>
<keyword evidence="15" id="KW-1185">Reference proteome</keyword>
<feature type="domain" description="Histidine kinase" evidence="13">
    <location>
        <begin position="262"/>
        <end position="477"/>
    </location>
</feature>
<evidence type="ECO:0000259" key="13">
    <source>
        <dbReference type="PROSITE" id="PS50109"/>
    </source>
</evidence>
<organism evidence="14 15">
    <name type="scientific">Piscinibacter aquaticus</name>
    <dbReference type="NCBI Taxonomy" id="392597"/>
    <lineage>
        <taxon>Bacteria</taxon>
        <taxon>Pseudomonadati</taxon>
        <taxon>Pseudomonadota</taxon>
        <taxon>Betaproteobacteria</taxon>
        <taxon>Burkholderiales</taxon>
        <taxon>Sphaerotilaceae</taxon>
        <taxon>Piscinibacter</taxon>
    </lineage>
</organism>
<evidence type="ECO:0000256" key="2">
    <source>
        <dbReference type="ARBA" id="ARBA00004651"/>
    </source>
</evidence>
<evidence type="ECO:0000256" key="12">
    <source>
        <dbReference type="SAM" id="Phobius"/>
    </source>
</evidence>
<evidence type="ECO:0000256" key="4">
    <source>
        <dbReference type="ARBA" id="ARBA00022475"/>
    </source>
</evidence>
<keyword evidence="8 14" id="KW-0418">Kinase</keyword>
<dbReference type="InterPro" id="IPR004358">
    <property type="entry name" value="Sig_transdc_His_kin-like_C"/>
</dbReference>
<dbReference type="InterPro" id="IPR003594">
    <property type="entry name" value="HATPase_dom"/>
</dbReference>
<dbReference type="EC" id="2.7.13.3" evidence="3"/>
<dbReference type="InterPro" id="IPR029151">
    <property type="entry name" value="Sensor-like_sf"/>
</dbReference>
<dbReference type="SUPFAM" id="SSF55874">
    <property type="entry name" value="ATPase domain of HSP90 chaperone/DNA topoisomerase II/histidine kinase"/>
    <property type="match status" value="1"/>
</dbReference>
<evidence type="ECO:0000313" key="15">
    <source>
        <dbReference type="Proteomes" id="UP000321832"/>
    </source>
</evidence>
<evidence type="ECO:0000256" key="10">
    <source>
        <dbReference type="ARBA" id="ARBA00023136"/>
    </source>
</evidence>
<evidence type="ECO:0000256" key="1">
    <source>
        <dbReference type="ARBA" id="ARBA00000085"/>
    </source>
</evidence>
<dbReference type="InterPro" id="IPR036890">
    <property type="entry name" value="HATPase_C_sf"/>
</dbReference>
<feature type="transmembrane region" description="Helical" evidence="12">
    <location>
        <begin position="6"/>
        <end position="27"/>
    </location>
</feature>
<dbReference type="InterPro" id="IPR003661">
    <property type="entry name" value="HisK_dim/P_dom"/>
</dbReference>
<dbReference type="Proteomes" id="UP000321832">
    <property type="component" value="Unassembled WGS sequence"/>
</dbReference>
<keyword evidence="7 12" id="KW-0812">Transmembrane</keyword>
<gene>
    <name evidence="14" type="primary">creC</name>
    <name evidence="14" type="ORF">FSC37_21310</name>
</gene>
<keyword evidence="6 14" id="KW-0808">Transferase</keyword>
<dbReference type="InterPro" id="IPR050428">
    <property type="entry name" value="TCS_sensor_his_kinase"/>
</dbReference>
<dbReference type="CDD" id="cd00082">
    <property type="entry name" value="HisKA"/>
    <property type="match status" value="1"/>
</dbReference>
<feature type="compositionally biased region" description="Polar residues" evidence="11">
    <location>
        <begin position="516"/>
        <end position="525"/>
    </location>
</feature>
<evidence type="ECO:0000256" key="11">
    <source>
        <dbReference type="SAM" id="MobiDB-lite"/>
    </source>
</evidence>
<dbReference type="SMART" id="SM00387">
    <property type="entry name" value="HATPase_c"/>
    <property type="match status" value="1"/>
</dbReference>
<dbReference type="EMBL" id="VOPW01000001">
    <property type="protein sequence ID" value="TXC67311.1"/>
    <property type="molecule type" value="Genomic_DNA"/>
</dbReference>
<reference evidence="14 15" key="1">
    <citation type="submission" date="2019-08" db="EMBL/GenBank/DDBJ databases">
        <authorList>
            <person name="Khan S.A."/>
            <person name="Jeon C.O."/>
            <person name="Jeong S.E."/>
        </authorList>
    </citation>
    <scope>NUCLEOTIDE SEQUENCE [LARGE SCALE GENOMIC DNA]</scope>
    <source>
        <strain evidence="15">IMCC1728</strain>
    </source>
</reference>
<feature type="transmembrane region" description="Helical" evidence="12">
    <location>
        <begin position="185"/>
        <end position="207"/>
    </location>
</feature>
<dbReference type="GO" id="GO:0000155">
    <property type="term" value="F:phosphorelay sensor kinase activity"/>
    <property type="evidence" value="ECO:0007669"/>
    <property type="project" value="InterPro"/>
</dbReference>
<comment type="subcellular location">
    <subcellularLocation>
        <location evidence="2">Cell membrane</location>
        <topology evidence="2">Multi-pass membrane protein</topology>
    </subcellularLocation>
</comment>
<dbReference type="NCBIfam" id="NF008312">
    <property type="entry name" value="PRK11100.1"/>
    <property type="match status" value="1"/>
</dbReference>
<dbReference type="Pfam" id="PF02518">
    <property type="entry name" value="HATPase_c"/>
    <property type="match status" value="1"/>
</dbReference>
<dbReference type="InterPro" id="IPR036097">
    <property type="entry name" value="HisK_dim/P_sf"/>
</dbReference>
<dbReference type="PRINTS" id="PR00344">
    <property type="entry name" value="BCTRLSENSOR"/>
</dbReference>
<dbReference type="PANTHER" id="PTHR45436">
    <property type="entry name" value="SENSOR HISTIDINE KINASE YKOH"/>
    <property type="match status" value="1"/>
</dbReference>
<accession>A0A5C6U5B5</accession>
<keyword evidence="5" id="KW-0597">Phosphoprotein</keyword>
<evidence type="ECO:0000313" key="14">
    <source>
        <dbReference type="EMBL" id="TXC67311.1"/>
    </source>
</evidence>
<sequence>MTKRTRIFVGILLVYALGVGLLMYRLLADIDPRYRESAEESLVETAHLLAALVEQHSVDGQLDAEQLRPVFRSVYARNFSARIFDFEKTGVELQALVIGRDGIVRFDSIGQREGEDFSQWRDVRAALSGEYRARTTPRIAGDELSSVMYVSAPVRSGGEIVGVVSVGKPVQSLNQFVAAARRKTMLVGATSVAAVLVLAAILSMWLVRPFGLIADYARYVRSQRSFSLPRLGRRALGTLGAAYDEMRDALAGRHYVADYVQTLTHELKSPLSAIKGAAELMQEPAMPEADRQRFVANIGRETQRIQELVDRMMELAALEQQRRLPKAEPVALRPLLEELAASTEASGASRGLQVELAASDDAWVEGEAFLLRRAIGNLLANAVEFSPAGGRIHIALTARPRSIDVSVRDHGPGIPDYADERVFEKFYSLARPATGKRSTGLGLAFVKEIAELHHGRVTLRNADGGGALATPRCRASRRRRPERPASRQPLCCTVAAGGGPHRWKRRRSPGCCPSRAMTTKPPSRC</sequence>
<keyword evidence="10 12" id="KW-0472">Membrane</keyword>
<name>A0A5C6U5B5_9BURK</name>
<dbReference type="SMART" id="SM00388">
    <property type="entry name" value="HisKA"/>
    <property type="match status" value="1"/>
</dbReference>
<dbReference type="GO" id="GO:0005886">
    <property type="term" value="C:plasma membrane"/>
    <property type="evidence" value="ECO:0007669"/>
    <property type="project" value="UniProtKB-SubCell"/>
</dbReference>
<dbReference type="SUPFAM" id="SSF103190">
    <property type="entry name" value="Sensory domain-like"/>
    <property type="match status" value="1"/>
</dbReference>
<comment type="catalytic activity">
    <reaction evidence="1">
        <text>ATP + protein L-histidine = ADP + protein N-phospho-L-histidine.</text>
        <dbReference type="EC" id="2.7.13.3"/>
    </reaction>
</comment>
<feature type="region of interest" description="Disordered" evidence="11">
    <location>
        <begin position="498"/>
        <end position="525"/>
    </location>
</feature>
<evidence type="ECO:0000256" key="7">
    <source>
        <dbReference type="ARBA" id="ARBA00022692"/>
    </source>
</evidence>